<evidence type="ECO:0000313" key="1">
    <source>
        <dbReference type="EMBL" id="KAK8837383.1"/>
    </source>
</evidence>
<sequence length="112" mass="13276">MKIDLNEYDEVKIKINRETHLVGTITNDAGDRCFYMDNPAEDTVDTILTKAEKVIKQNKNVLKTENRCDFEKTLENAMVEFIKKDRYKNISNNPKTYFDYFYFVNGDFELKI</sequence>
<dbReference type="Proteomes" id="UP001470230">
    <property type="component" value="Unassembled WGS sequence"/>
</dbReference>
<accession>A0ABR2GTW7</accession>
<comment type="caution">
    <text evidence="1">The sequence shown here is derived from an EMBL/GenBank/DDBJ whole genome shotgun (WGS) entry which is preliminary data.</text>
</comment>
<keyword evidence="2" id="KW-1185">Reference proteome</keyword>
<name>A0ABR2GTW7_9EUKA</name>
<evidence type="ECO:0000313" key="2">
    <source>
        <dbReference type="Proteomes" id="UP001470230"/>
    </source>
</evidence>
<dbReference type="EMBL" id="JAPFFF010000060">
    <property type="protein sequence ID" value="KAK8837383.1"/>
    <property type="molecule type" value="Genomic_DNA"/>
</dbReference>
<reference evidence="1 2" key="1">
    <citation type="submission" date="2024-04" db="EMBL/GenBank/DDBJ databases">
        <title>Tritrichomonas musculus Genome.</title>
        <authorList>
            <person name="Alves-Ferreira E."/>
            <person name="Grigg M."/>
            <person name="Lorenzi H."/>
            <person name="Galac M."/>
        </authorList>
    </citation>
    <scope>NUCLEOTIDE SEQUENCE [LARGE SCALE GENOMIC DNA]</scope>
    <source>
        <strain evidence="1 2">EAF2021</strain>
    </source>
</reference>
<gene>
    <name evidence="1" type="ORF">M9Y10_036816</name>
</gene>
<proteinExistence type="predicted"/>
<organism evidence="1 2">
    <name type="scientific">Tritrichomonas musculus</name>
    <dbReference type="NCBI Taxonomy" id="1915356"/>
    <lineage>
        <taxon>Eukaryota</taxon>
        <taxon>Metamonada</taxon>
        <taxon>Parabasalia</taxon>
        <taxon>Tritrichomonadida</taxon>
        <taxon>Tritrichomonadidae</taxon>
        <taxon>Tritrichomonas</taxon>
    </lineage>
</organism>
<protein>
    <submittedName>
        <fullName evidence="1">Uncharacterized protein</fullName>
    </submittedName>
</protein>